<accession>A0A409YCG1</accession>
<dbReference type="EMBL" id="NHYE01000992">
    <property type="protein sequence ID" value="PPR00670.1"/>
    <property type="molecule type" value="Genomic_DNA"/>
</dbReference>
<evidence type="ECO:0000313" key="2">
    <source>
        <dbReference type="Proteomes" id="UP000284706"/>
    </source>
</evidence>
<organism evidence="1 2">
    <name type="scientific">Gymnopilus dilepis</name>
    <dbReference type="NCBI Taxonomy" id="231916"/>
    <lineage>
        <taxon>Eukaryota</taxon>
        <taxon>Fungi</taxon>
        <taxon>Dikarya</taxon>
        <taxon>Basidiomycota</taxon>
        <taxon>Agaricomycotina</taxon>
        <taxon>Agaricomycetes</taxon>
        <taxon>Agaricomycetidae</taxon>
        <taxon>Agaricales</taxon>
        <taxon>Agaricineae</taxon>
        <taxon>Hymenogastraceae</taxon>
        <taxon>Gymnopilus</taxon>
    </lineage>
</organism>
<protein>
    <recommendedName>
        <fullName evidence="3">Fungal-type protein kinase domain-containing protein</fullName>
    </recommendedName>
</protein>
<dbReference type="InParanoid" id="A0A409YCG1"/>
<dbReference type="AlphaFoldDB" id="A0A409YCG1"/>
<name>A0A409YCG1_9AGAR</name>
<evidence type="ECO:0008006" key="3">
    <source>
        <dbReference type="Google" id="ProtNLM"/>
    </source>
</evidence>
<sequence length="201" mass="23051">MPWPDYIRDMFDAIPGGLNDATDESLFYGPYCNLLLYLFPPTEKYMITPQFKRPPEGWAIDFVTIFVVQKAFHPVFFLEVKPPGHYALRSTRAAADDQMRKRFFDLADVVELPVIHGVSALGTRLCFYEYTRNNDLLIPYCKPSNDNHMNDVAPAARWNYDVLSEEGVAKMTQVANEVKAMVAQHAWLLDPETLQVLQMNV</sequence>
<dbReference type="STRING" id="231916.A0A409YCG1"/>
<reference evidence="1 2" key="1">
    <citation type="journal article" date="2018" name="Evol. Lett.">
        <title>Horizontal gene cluster transfer increased hallucinogenic mushroom diversity.</title>
        <authorList>
            <person name="Reynolds H.T."/>
            <person name="Vijayakumar V."/>
            <person name="Gluck-Thaler E."/>
            <person name="Korotkin H.B."/>
            <person name="Matheny P.B."/>
            <person name="Slot J.C."/>
        </authorList>
    </citation>
    <scope>NUCLEOTIDE SEQUENCE [LARGE SCALE GENOMIC DNA]</scope>
    <source>
        <strain evidence="1 2">SRW20</strain>
    </source>
</reference>
<evidence type="ECO:0000313" key="1">
    <source>
        <dbReference type="EMBL" id="PPR00670.1"/>
    </source>
</evidence>
<comment type="caution">
    <text evidence="1">The sequence shown here is derived from an EMBL/GenBank/DDBJ whole genome shotgun (WGS) entry which is preliminary data.</text>
</comment>
<dbReference type="Proteomes" id="UP000284706">
    <property type="component" value="Unassembled WGS sequence"/>
</dbReference>
<dbReference type="OrthoDB" id="5362978at2759"/>
<proteinExistence type="predicted"/>
<keyword evidence="2" id="KW-1185">Reference proteome</keyword>
<gene>
    <name evidence="1" type="ORF">CVT26_012327</name>
</gene>